<evidence type="ECO:0000313" key="2">
    <source>
        <dbReference type="Proteomes" id="UP001060215"/>
    </source>
</evidence>
<comment type="caution">
    <text evidence="1">The sequence shown here is derived from an EMBL/GenBank/DDBJ whole genome shotgun (WGS) entry which is preliminary data.</text>
</comment>
<reference evidence="1 2" key="1">
    <citation type="journal article" date="2022" name="Plant J.">
        <title>Chromosome-level genome of Camellia lanceoleosa provides a valuable resource for understanding genome evolution and self-incompatibility.</title>
        <authorList>
            <person name="Gong W."/>
            <person name="Xiao S."/>
            <person name="Wang L."/>
            <person name="Liao Z."/>
            <person name="Chang Y."/>
            <person name="Mo W."/>
            <person name="Hu G."/>
            <person name="Li W."/>
            <person name="Zhao G."/>
            <person name="Zhu H."/>
            <person name="Hu X."/>
            <person name="Ji K."/>
            <person name="Xiang X."/>
            <person name="Song Q."/>
            <person name="Yuan D."/>
            <person name="Jin S."/>
            <person name="Zhang L."/>
        </authorList>
    </citation>
    <scope>NUCLEOTIDE SEQUENCE [LARGE SCALE GENOMIC DNA]</scope>
    <source>
        <strain evidence="1">SQ_2022a</strain>
    </source>
</reference>
<organism evidence="1 2">
    <name type="scientific">Camellia lanceoleosa</name>
    <dbReference type="NCBI Taxonomy" id="1840588"/>
    <lineage>
        <taxon>Eukaryota</taxon>
        <taxon>Viridiplantae</taxon>
        <taxon>Streptophyta</taxon>
        <taxon>Embryophyta</taxon>
        <taxon>Tracheophyta</taxon>
        <taxon>Spermatophyta</taxon>
        <taxon>Magnoliopsida</taxon>
        <taxon>eudicotyledons</taxon>
        <taxon>Gunneridae</taxon>
        <taxon>Pentapetalae</taxon>
        <taxon>asterids</taxon>
        <taxon>Ericales</taxon>
        <taxon>Theaceae</taxon>
        <taxon>Camellia</taxon>
    </lineage>
</organism>
<accession>A0ACC0H7M5</accession>
<name>A0ACC0H7M5_9ERIC</name>
<gene>
    <name evidence="1" type="ORF">LOK49_LG06G00386</name>
</gene>
<evidence type="ECO:0000313" key="1">
    <source>
        <dbReference type="EMBL" id="KAI8009527.1"/>
    </source>
</evidence>
<keyword evidence="2" id="KW-1185">Reference proteome</keyword>
<dbReference type="EMBL" id="CM045762">
    <property type="protein sequence ID" value="KAI8009527.1"/>
    <property type="molecule type" value="Genomic_DNA"/>
</dbReference>
<protein>
    <submittedName>
        <fullName evidence="1">Inactive leucine-rich repeat receptor-like serine/threonine-protein kinase</fullName>
    </submittedName>
</protein>
<dbReference type="Proteomes" id="UP001060215">
    <property type="component" value="Chromosome 5"/>
</dbReference>
<proteinExistence type="predicted"/>
<sequence>MMQSRRDIVTIIILIATCSIFMITVCNGGELSQSESESESKSFFNFSQSIDPKNVLRIDWNGFVPHPCSHQGVKCNFHGTTIRAIRLENLNLSGKIDTDSLCKLPNLQVLSLAQNHIQGNLPESISNCTTLKYLNLSNNLLNGSVPIGLSKLKSLKRLDISSNHFIEHLNYNASATLSLRFLNAFPPQFADQEAYPPVNIVSSTIDSKNQSAFVNWITWIPLVLCIGFYFLFIFFVNMKAIKLAKEKEILRSLAQSPAKTPPPPPPPLANDVEEVKPDERRSELVFFVGEEERFKMEDLLEAEADLQSQGLCSSLYKVKLKNNAVFAVKRLKKLQVSFEDFGETMSRIGNLGHPNILPLVGYNSTNEEKLLIYRYQSNGSLLTLQDNYAEGKRDFPWKLRISIAVGIAKGLNFIYHGSNYEEIIPHGNIKPSNILLNENEEPLISEYGFSKFLDPMRASLFNSNGYTAPEKSPSEQADVFSFGVILLEFLTGKTVEKSGLDLPRWVKSMVREEWTGEVFDKELTSVGMYAFPLLNVSLKCVAHFPENRPSIAEVLEKIEEVVHAQEDVSPSPISSVASSQQD</sequence>